<sequence>MLHVPSQGASKVSPTHSVVPVIADCTPALRRDYFGHPRQFRRAVPRGVIAGDYGDPLWTLPFPSSSRKAFRTTVGFLATTFGLLQLAAPPPNEMGPPSPESPQALGCALTEPTFQDHL</sequence>
<keyword evidence="3" id="KW-1185">Reference proteome</keyword>
<name>A0A2P6P5W0_ROSCH</name>
<dbReference type="Proteomes" id="UP000238479">
    <property type="component" value="Chromosome 7"/>
</dbReference>
<gene>
    <name evidence="2" type="ORF">RchiOBHm_Chr7g0193301</name>
</gene>
<evidence type="ECO:0000313" key="3">
    <source>
        <dbReference type="Proteomes" id="UP000238479"/>
    </source>
</evidence>
<comment type="caution">
    <text evidence="2">The sequence shown here is derived from an EMBL/GenBank/DDBJ whole genome shotgun (WGS) entry which is preliminary data.</text>
</comment>
<feature type="region of interest" description="Disordered" evidence="1">
    <location>
        <begin position="88"/>
        <end position="118"/>
    </location>
</feature>
<feature type="compositionally biased region" description="Pro residues" evidence="1">
    <location>
        <begin position="88"/>
        <end position="100"/>
    </location>
</feature>
<reference evidence="2 3" key="1">
    <citation type="journal article" date="2018" name="Nat. Genet.">
        <title>The Rosa genome provides new insights in the design of modern roses.</title>
        <authorList>
            <person name="Bendahmane M."/>
        </authorList>
    </citation>
    <scope>NUCLEOTIDE SEQUENCE [LARGE SCALE GENOMIC DNA]</scope>
    <source>
        <strain evidence="3">cv. Old Blush</strain>
    </source>
</reference>
<dbReference type="Gramene" id="PRQ17284">
    <property type="protein sequence ID" value="PRQ17284"/>
    <property type="gene ID" value="RchiOBHm_Chr7g0193301"/>
</dbReference>
<accession>A0A2P6P5W0</accession>
<dbReference type="EMBL" id="PDCK01000045">
    <property type="protein sequence ID" value="PRQ17284.1"/>
    <property type="molecule type" value="Genomic_DNA"/>
</dbReference>
<protein>
    <submittedName>
        <fullName evidence="2">Uncharacterized protein</fullName>
    </submittedName>
</protein>
<evidence type="ECO:0000313" key="2">
    <source>
        <dbReference type="EMBL" id="PRQ17284.1"/>
    </source>
</evidence>
<organism evidence="2 3">
    <name type="scientific">Rosa chinensis</name>
    <name type="common">China rose</name>
    <dbReference type="NCBI Taxonomy" id="74649"/>
    <lineage>
        <taxon>Eukaryota</taxon>
        <taxon>Viridiplantae</taxon>
        <taxon>Streptophyta</taxon>
        <taxon>Embryophyta</taxon>
        <taxon>Tracheophyta</taxon>
        <taxon>Spermatophyta</taxon>
        <taxon>Magnoliopsida</taxon>
        <taxon>eudicotyledons</taxon>
        <taxon>Gunneridae</taxon>
        <taxon>Pentapetalae</taxon>
        <taxon>rosids</taxon>
        <taxon>fabids</taxon>
        <taxon>Rosales</taxon>
        <taxon>Rosaceae</taxon>
        <taxon>Rosoideae</taxon>
        <taxon>Rosoideae incertae sedis</taxon>
        <taxon>Rosa</taxon>
    </lineage>
</organism>
<proteinExistence type="predicted"/>
<evidence type="ECO:0000256" key="1">
    <source>
        <dbReference type="SAM" id="MobiDB-lite"/>
    </source>
</evidence>
<dbReference type="AlphaFoldDB" id="A0A2P6P5W0"/>